<name>A0A328DUT3_9ASTE</name>
<dbReference type="AlphaFoldDB" id="A0A328DUT3"/>
<protein>
    <recommendedName>
        <fullName evidence="5">Late embryogenesis abundant protein LEA-2 subgroup domain-containing protein</fullName>
    </recommendedName>
</protein>
<comment type="caution">
    <text evidence="3">The sequence shown here is derived from an EMBL/GenBank/DDBJ whole genome shotgun (WGS) entry which is preliminary data.</text>
</comment>
<organism evidence="3 4">
    <name type="scientific">Cuscuta australis</name>
    <dbReference type="NCBI Taxonomy" id="267555"/>
    <lineage>
        <taxon>Eukaryota</taxon>
        <taxon>Viridiplantae</taxon>
        <taxon>Streptophyta</taxon>
        <taxon>Embryophyta</taxon>
        <taxon>Tracheophyta</taxon>
        <taxon>Spermatophyta</taxon>
        <taxon>Magnoliopsida</taxon>
        <taxon>eudicotyledons</taxon>
        <taxon>Gunneridae</taxon>
        <taxon>Pentapetalae</taxon>
        <taxon>asterids</taxon>
        <taxon>lamiids</taxon>
        <taxon>Solanales</taxon>
        <taxon>Convolvulaceae</taxon>
        <taxon>Cuscuteae</taxon>
        <taxon>Cuscuta</taxon>
        <taxon>Cuscuta subgen. Grammica</taxon>
        <taxon>Cuscuta sect. Cleistogrammica</taxon>
    </lineage>
</organism>
<sequence length="187" mass="19716">MVPLSLGFILGLACFITWDAIVVWQRHNPSFVLQGATVYSVNVSRFSPTLVVTISSFYGNRYGRIYYESVAVYAAYKGQRITSLTPVVSPGNHLGSKGSGFWSAVVRGDNNGDPGIPPSNVLTESGGVPISVKAVGIVIFEGGLPGFAGSLPLHVTCPVLIPVVVVNSTRSGAMTKRLPSLCSVSTE</sequence>
<evidence type="ECO:0000256" key="1">
    <source>
        <dbReference type="ARBA" id="ARBA00004370"/>
    </source>
</evidence>
<dbReference type="GO" id="GO:0005886">
    <property type="term" value="C:plasma membrane"/>
    <property type="evidence" value="ECO:0007669"/>
    <property type="project" value="TreeGrafter"/>
</dbReference>
<dbReference type="GO" id="GO:0098542">
    <property type="term" value="P:defense response to other organism"/>
    <property type="evidence" value="ECO:0007669"/>
    <property type="project" value="InterPro"/>
</dbReference>
<evidence type="ECO:0000313" key="3">
    <source>
        <dbReference type="EMBL" id="RAL48308.1"/>
    </source>
</evidence>
<dbReference type="InterPro" id="IPR044839">
    <property type="entry name" value="NDR1-like"/>
</dbReference>
<keyword evidence="2" id="KW-0472">Membrane</keyword>
<evidence type="ECO:0008006" key="5">
    <source>
        <dbReference type="Google" id="ProtNLM"/>
    </source>
</evidence>
<gene>
    <name evidence="3" type="ORF">DM860_005732</name>
</gene>
<dbReference type="EMBL" id="NQVE01000098">
    <property type="protein sequence ID" value="RAL48308.1"/>
    <property type="molecule type" value="Genomic_DNA"/>
</dbReference>
<dbReference type="GO" id="GO:0009506">
    <property type="term" value="C:plasmodesma"/>
    <property type="evidence" value="ECO:0007669"/>
    <property type="project" value="TreeGrafter"/>
</dbReference>
<accession>A0A328DUT3</accession>
<evidence type="ECO:0000256" key="2">
    <source>
        <dbReference type="ARBA" id="ARBA00023136"/>
    </source>
</evidence>
<dbReference type="Proteomes" id="UP000249390">
    <property type="component" value="Unassembled WGS sequence"/>
</dbReference>
<keyword evidence="4" id="KW-1185">Reference proteome</keyword>
<comment type="subcellular location">
    <subcellularLocation>
        <location evidence="1">Membrane</location>
    </subcellularLocation>
</comment>
<reference evidence="3 4" key="1">
    <citation type="submission" date="2018-06" db="EMBL/GenBank/DDBJ databases">
        <title>The Genome of Cuscuta australis (Dodder) Provides Insight into the Evolution of Plant Parasitism.</title>
        <authorList>
            <person name="Liu H."/>
        </authorList>
    </citation>
    <scope>NUCLEOTIDE SEQUENCE [LARGE SCALE GENOMIC DNA]</scope>
    <source>
        <strain evidence="4">cv. Yunnan</strain>
        <tissue evidence="3">Vines</tissue>
    </source>
</reference>
<proteinExistence type="predicted"/>
<dbReference type="PANTHER" id="PTHR31415">
    <property type="entry name" value="OS05G0367900 PROTEIN"/>
    <property type="match status" value="1"/>
</dbReference>
<evidence type="ECO:0000313" key="4">
    <source>
        <dbReference type="Proteomes" id="UP000249390"/>
    </source>
</evidence>
<dbReference type="PANTHER" id="PTHR31415:SF166">
    <property type="entry name" value="LATE EMBRYOGENESIS ABUNDANT (LEA) HYDROXYPROLINE-RICH GLYCOPROTEIN FAMILY"/>
    <property type="match status" value="1"/>
</dbReference>